<dbReference type="SUPFAM" id="SSF111069">
    <property type="entry name" value="Hypothetical protein yfbM"/>
    <property type="match status" value="1"/>
</dbReference>
<name>A0ABW2H1S9_9ACTN</name>
<dbReference type="Gene3D" id="3.40.1760.10">
    <property type="entry name" value="YfbM-like super family"/>
    <property type="match status" value="1"/>
</dbReference>
<dbReference type="EMBL" id="JBHTAC010000030">
    <property type="protein sequence ID" value="MFC7245808.1"/>
    <property type="molecule type" value="Genomic_DNA"/>
</dbReference>
<reference evidence="2" key="1">
    <citation type="journal article" date="2019" name="Int. J. Syst. Evol. Microbiol.">
        <title>The Global Catalogue of Microorganisms (GCM) 10K type strain sequencing project: providing services to taxonomists for standard genome sequencing and annotation.</title>
        <authorList>
            <consortium name="The Broad Institute Genomics Platform"/>
            <consortium name="The Broad Institute Genome Sequencing Center for Infectious Disease"/>
            <person name="Wu L."/>
            <person name="Ma J."/>
        </authorList>
    </citation>
    <scope>NUCLEOTIDE SEQUENCE [LARGE SCALE GENOMIC DNA]</scope>
    <source>
        <strain evidence="2">CGMCC 1.9106</strain>
    </source>
</reference>
<dbReference type="InterPro" id="IPR015068">
    <property type="entry name" value="DUF1877"/>
</dbReference>
<evidence type="ECO:0000313" key="1">
    <source>
        <dbReference type="EMBL" id="MFC7245808.1"/>
    </source>
</evidence>
<gene>
    <name evidence="1" type="ORF">ACFQO7_25310</name>
</gene>
<evidence type="ECO:0000313" key="2">
    <source>
        <dbReference type="Proteomes" id="UP001596392"/>
    </source>
</evidence>
<proteinExistence type="predicted"/>
<organism evidence="1 2">
    <name type="scientific">Catellatospora aurea</name>
    <dbReference type="NCBI Taxonomy" id="1337874"/>
    <lineage>
        <taxon>Bacteria</taxon>
        <taxon>Bacillati</taxon>
        <taxon>Actinomycetota</taxon>
        <taxon>Actinomycetes</taxon>
        <taxon>Micromonosporales</taxon>
        <taxon>Micromonosporaceae</taxon>
        <taxon>Catellatospora</taxon>
    </lineage>
</organism>
<keyword evidence="2" id="KW-1185">Reference proteome</keyword>
<dbReference type="Proteomes" id="UP001596392">
    <property type="component" value="Unassembled WGS sequence"/>
</dbReference>
<protein>
    <submittedName>
        <fullName evidence="1">YfbM family protein</fullName>
    </submittedName>
</protein>
<sequence>MSINGNWLRVTPTELARAKDDLDWAYAHAQDLSEDADRAHSTGKAWHSLDYLLFRRGLRIPIVSGAEQFIDESVGEVVNEHGFLAWEVDWGYGPPRYLTPEQVAAAAAELADITEDDLIRDVDQAELVEAEIYPDIWDRPGELTWTAHCLPEVKQFFALAAKDGDAIICWLD</sequence>
<accession>A0ABW2H1S9</accession>
<comment type="caution">
    <text evidence="1">The sequence shown here is derived from an EMBL/GenBank/DDBJ whole genome shotgun (WGS) entry which is preliminary data.</text>
</comment>
<dbReference type="RefSeq" id="WP_376808704.1">
    <property type="nucleotide sequence ID" value="NZ_JBHTAC010000030.1"/>
</dbReference>
<dbReference type="InterPro" id="IPR035944">
    <property type="entry name" value="YfbM-like_sf"/>
</dbReference>
<dbReference type="Pfam" id="PF08974">
    <property type="entry name" value="DUF1877"/>
    <property type="match status" value="1"/>
</dbReference>